<comment type="caution">
    <text evidence="1">The sequence shown here is derived from an EMBL/GenBank/DDBJ whole genome shotgun (WGS) entry which is preliminary data.</text>
</comment>
<keyword evidence="2" id="KW-1185">Reference proteome</keyword>
<accession>A0ABW2DMV3</accession>
<dbReference type="Proteomes" id="UP001596405">
    <property type="component" value="Unassembled WGS sequence"/>
</dbReference>
<dbReference type="RefSeq" id="WP_066617733.1">
    <property type="nucleotide sequence ID" value="NZ_JBHSYQ010000005.1"/>
</dbReference>
<dbReference type="PROSITE" id="PS51257">
    <property type="entry name" value="PROKAR_LIPOPROTEIN"/>
    <property type="match status" value="1"/>
</dbReference>
<evidence type="ECO:0000313" key="1">
    <source>
        <dbReference type="EMBL" id="MFC6998370.1"/>
    </source>
</evidence>
<protein>
    <submittedName>
        <fullName evidence="1">DUF4249 domain-containing protein</fullName>
    </submittedName>
</protein>
<name>A0ABW2DMV3_9BACT</name>
<gene>
    <name evidence="1" type="ORF">ACFQHR_12095</name>
</gene>
<sequence length="385" mass="42800">MARILKNNFWVLGLLFALAGCRDPFEPVIEGGASSLLVVEGYIDAGPEAVTTIILSRTFKLTGSVSHVQETGAVVSIEGENELTYSLSETGNGVYTSAALTLPQNQKYRLRIKTGNGEEYASEFTPVKVTPAIDKVFWKWDTDGIKIYVSSHDPQNATTYYKWTYEETWQITSRFYSIYKYENGTLVLRDEQETNAMKNCWRSSSFTDILIGSSAKFSKDTISAPLVTLGHLSDKIGTKYSILVKQRALSKEEFQFLEIMKKNSSGMGSFFDPQPSEIVGNIKGVTHPEKLVVGYVGAYTTDNRRIFITREELPAVGGDRCEEETITDLDPDVFEAIFGDGAILPTTADFEIINNVSVLVSYKGAPAYCVDCRLRGSSEKPSFWE</sequence>
<reference evidence="2" key="1">
    <citation type="journal article" date="2019" name="Int. J. Syst. Evol. Microbiol.">
        <title>The Global Catalogue of Microorganisms (GCM) 10K type strain sequencing project: providing services to taxonomists for standard genome sequencing and annotation.</title>
        <authorList>
            <consortium name="The Broad Institute Genomics Platform"/>
            <consortium name="The Broad Institute Genome Sequencing Center for Infectious Disease"/>
            <person name="Wu L."/>
            <person name="Ma J."/>
        </authorList>
    </citation>
    <scope>NUCLEOTIDE SEQUENCE [LARGE SCALE GENOMIC DNA]</scope>
    <source>
        <strain evidence="2">CGMCC 4.7393</strain>
    </source>
</reference>
<dbReference type="EMBL" id="JBHSYQ010000005">
    <property type="protein sequence ID" value="MFC6998370.1"/>
    <property type="molecule type" value="Genomic_DNA"/>
</dbReference>
<dbReference type="Pfam" id="PF14054">
    <property type="entry name" value="DUF4249"/>
    <property type="match status" value="1"/>
</dbReference>
<dbReference type="InterPro" id="IPR025345">
    <property type="entry name" value="DUF4249"/>
</dbReference>
<evidence type="ECO:0000313" key="2">
    <source>
        <dbReference type="Proteomes" id="UP001596405"/>
    </source>
</evidence>
<proteinExistence type="predicted"/>
<organism evidence="1 2">
    <name type="scientific">Rufibacter roseus</name>
    <dbReference type="NCBI Taxonomy" id="1567108"/>
    <lineage>
        <taxon>Bacteria</taxon>
        <taxon>Pseudomonadati</taxon>
        <taxon>Bacteroidota</taxon>
        <taxon>Cytophagia</taxon>
        <taxon>Cytophagales</taxon>
        <taxon>Hymenobacteraceae</taxon>
        <taxon>Rufibacter</taxon>
    </lineage>
</organism>